<dbReference type="CDD" id="cd08774">
    <property type="entry name" value="14-3-3"/>
    <property type="match status" value="1"/>
</dbReference>
<comment type="function">
    <text evidence="1">Is associated with a DNA binding complex that binds to the G box, a well-characterized cis-acting DNA regulatory element found in plant genes.</text>
</comment>
<dbReference type="InterPro" id="IPR058922">
    <property type="entry name" value="WHD_DRP"/>
</dbReference>
<feature type="domain" description="14-3-3" evidence="9">
    <location>
        <begin position="1092"/>
        <end position="1331"/>
    </location>
</feature>
<evidence type="ECO:0000313" key="10">
    <source>
        <dbReference type="EMBL" id="KAG8090152.1"/>
    </source>
</evidence>
<evidence type="ECO:0000256" key="6">
    <source>
        <dbReference type="ARBA" id="ARBA00022821"/>
    </source>
</evidence>
<evidence type="ECO:0000256" key="5">
    <source>
        <dbReference type="ARBA" id="ARBA00022741"/>
    </source>
</evidence>
<dbReference type="SMART" id="SM00101">
    <property type="entry name" value="14_3_3"/>
    <property type="match status" value="1"/>
</dbReference>
<keyword evidence="6" id="KW-0611">Plant defense</keyword>
<dbReference type="Pfam" id="PF23598">
    <property type="entry name" value="LRR_14"/>
    <property type="match status" value="1"/>
</dbReference>
<reference evidence="10" key="2">
    <citation type="submission" date="2021-02" db="EMBL/GenBank/DDBJ databases">
        <authorList>
            <person name="Kimball J.A."/>
            <person name="Haas M.W."/>
            <person name="Macchietto M."/>
            <person name="Kono T."/>
            <person name="Duquette J."/>
            <person name="Shao M."/>
        </authorList>
    </citation>
    <scope>NUCLEOTIDE SEQUENCE</scope>
    <source>
        <tissue evidence="10">Fresh leaf tissue</tissue>
    </source>
</reference>
<dbReference type="Proteomes" id="UP000729402">
    <property type="component" value="Unassembled WGS sequence"/>
</dbReference>
<dbReference type="InterPro" id="IPR000308">
    <property type="entry name" value="14-3-3"/>
</dbReference>
<dbReference type="OrthoDB" id="693153at2759"/>
<evidence type="ECO:0000256" key="3">
    <source>
        <dbReference type="ARBA" id="ARBA00022614"/>
    </source>
</evidence>
<dbReference type="InterPro" id="IPR023410">
    <property type="entry name" value="14-3-3_domain"/>
</dbReference>
<gene>
    <name evidence="10" type="ORF">GUJ93_ZPchr0011g27629</name>
</gene>
<evidence type="ECO:0000256" key="1">
    <source>
        <dbReference type="ARBA" id="ARBA00002774"/>
    </source>
</evidence>
<dbReference type="InterPro" id="IPR038005">
    <property type="entry name" value="RX-like_CC"/>
</dbReference>
<evidence type="ECO:0000256" key="7">
    <source>
        <dbReference type="ARBA" id="ARBA00023054"/>
    </source>
</evidence>
<organism evidence="10 11">
    <name type="scientific">Zizania palustris</name>
    <name type="common">Northern wild rice</name>
    <dbReference type="NCBI Taxonomy" id="103762"/>
    <lineage>
        <taxon>Eukaryota</taxon>
        <taxon>Viridiplantae</taxon>
        <taxon>Streptophyta</taxon>
        <taxon>Embryophyta</taxon>
        <taxon>Tracheophyta</taxon>
        <taxon>Spermatophyta</taxon>
        <taxon>Magnoliopsida</taxon>
        <taxon>Liliopsida</taxon>
        <taxon>Poales</taxon>
        <taxon>Poaceae</taxon>
        <taxon>BOP clade</taxon>
        <taxon>Oryzoideae</taxon>
        <taxon>Oryzeae</taxon>
        <taxon>Zizaniinae</taxon>
        <taxon>Zizania</taxon>
    </lineage>
</organism>
<feature type="compositionally biased region" description="Basic and acidic residues" evidence="8">
    <location>
        <begin position="1057"/>
        <end position="1070"/>
    </location>
</feature>
<proteinExistence type="inferred from homology"/>
<dbReference type="EMBL" id="JAAALK010000081">
    <property type="protein sequence ID" value="KAG8090152.1"/>
    <property type="molecule type" value="Genomic_DNA"/>
</dbReference>
<dbReference type="GO" id="GO:0006952">
    <property type="term" value="P:defense response"/>
    <property type="evidence" value="ECO:0007669"/>
    <property type="project" value="UniProtKB-KW"/>
</dbReference>
<protein>
    <recommendedName>
        <fullName evidence="9">14-3-3 domain-containing protein</fullName>
    </recommendedName>
</protein>
<keyword evidence="7" id="KW-0175">Coiled coil</keyword>
<dbReference type="Pfam" id="PF00931">
    <property type="entry name" value="NB-ARC"/>
    <property type="match status" value="1"/>
</dbReference>
<feature type="region of interest" description="Disordered" evidence="8">
    <location>
        <begin position="1057"/>
        <end position="1086"/>
    </location>
</feature>
<dbReference type="Pfam" id="PF23559">
    <property type="entry name" value="WHD_DRP"/>
    <property type="match status" value="1"/>
</dbReference>
<accession>A0A8J5WKN1</accession>
<comment type="caution">
    <text evidence="10">The sequence shown here is derived from an EMBL/GenBank/DDBJ whole genome shotgun (WGS) entry which is preliminary data.</text>
</comment>
<dbReference type="InterPro" id="IPR041118">
    <property type="entry name" value="Rx_N"/>
</dbReference>
<dbReference type="PANTHER" id="PTHR18860">
    <property type="entry name" value="14-3-3 PROTEIN"/>
    <property type="match status" value="1"/>
</dbReference>
<keyword evidence="4" id="KW-0677">Repeat</keyword>
<evidence type="ECO:0000256" key="8">
    <source>
        <dbReference type="SAM" id="MobiDB-lite"/>
    </source>
</evidence>
<dbReference type="Pfam" id="PF00244">
    <property type="entry name" value="14-3-3"/>
    <property type="match status" value="1"/>
</dbReference>
<dbReference type="GO" id="GO:0043531">
    <property type="term" value="F:ADP binding"/>
    <property type="evidence" value="ECO:0007669"/>
    <property type="project" value="InterPro"/>
</dbReference>
<keyword evidence="5" id="KW-0547">Nucleotide-binding</keyword>
<name>A0A8J5WKN1_ZIZPA</name>
<dbReference type="CDD" id="cd14798">
    <property type="entry name" value="RX-CC_like"/>
    <property type="match status" value="1"/>
</dbReference>
<evidence type="ECO:0000256" key="2">
    <source>
        <dbReference type="ARBA" id="ARBA00008894"/>
    </source>
</evidence>
<feature type="region of interest" description="Disordered" evidence="8">
    <location>
        <begin position="158"/>
        <end position="181"/>
    </location>
</feature>
<evidence type="ECO:0000256" key="4">
    <source>
        <dbReference type="ARBA" id="ARBA00022737"/>
    </source>
</evidence>
<dbReference type="PRINTS" id="PR00305">
    <property type="entry name" value="1433ZETA"/>
</dbReference>
<keyword evidence="11" id="KW-1185">Reference proteome</keyword>
<sequence>MAELAVGLAKSAVEATVRKVQSAIEEEELKERVQYDLVFITDEFQMMQAFLNAVDREQLKSNNVVGTWVTQVRELAYDVEDSIEFVVHLDGSKSYWWRRFLAPCCCRCMAPALALPLDEAVADVKKLRTRVADVSLRNKRYRYNLIADHSSDKQPAAAASATALELPRSETPSQKSGLPSGRVSLSRFINPNSTCWVKQASGTCGNVRDEFKGQVENKRFLVVLEGLSSMAEWDAIRVYLPDSSKGSRIIVSTETYVIASLFKLVGYTREAVAFSNLLLLKPLVVSVWGFSGVGKSTFVRRAYYWKIMEAADYYKRIKETMDYEQRIEDYYWKIQEVTDFDRYGWADVPHPFSLRDLCRGLLLDMCPELRHAEKNADFLMSGVKDPIKECHGFLHDQRCLVVINGVRSKEEWDLIKANLLAGAGTCASSIIVVTDEACVAKYCAVPSEAVVKLKSLEADKSLDLFRKVIQEKNPQFETDVLHRELVLKCGGLPKVNAVAGMLATKTAEWDLQHTVKSMNSRFVGTLERNLHVDNLGDVFRWMHSYLFQTCPDFLRPCILYLSSIFRGYYSIRRRRLVMRWVAEGYSKDTDSHTAEDNGESFFSEIAELDMVQNPSQCVTTVFKETRMVRCQVNGFLHEYVISRPVEDDLTLVLEVFTLKGECRPTTQRRGRHLVVEESWERDSVVFGCIDVSRLRSMTVFGLWKSFLVSPNMKLLRVLDLEEASGVTDDDVDKMTRLLRRLKFLSLRGCREITRLPCSLGNLMQLQTLDVKKTSIVALPCAITKLLKLQYVRAGACSCKIQEANGPAHAGCRQRWCFMSSCGGKAILEELKQLTHLRKLGVSGISRRNSRKFSSAITSLTKLESLSVWVSEKSVRGCLDGISNPPKRLQSLKLHYGSHVDNKLPPWIKQLDSLRKLDLEMMAMLTEEDMHCLGDLPQLCILRLCVNPSQDDGHGELDFSVKPEDVENNQPKGLGFPSLEVLEIADNSKLSVVNFKPPRLMRVLNLLKIRYDGQSSLQFSGLEILNSLKEVWVEGSYNLASLQHLEIQIKMCRARVEDGEEGKRSRGEAPSRPETNPAHDLEEEQLEEKMEEREKVVCMAKFAEQAERYDDMVESMKKLARMDVDMSAEERLLFSVGFKKTIGARRASWRMLASLEQNVTAGEQAGVMIHGYKKKLEDELRTFCNEVLSIIAIHCLPLANSGENVVFFYKMKGDYYRYLAEFSTGSEKTAAIDQSLVAYQHAMVVASSELSPAHQIRLGLALNFSVFFSEIMNSPERASQVAKQAVDEATTEINSAGVEGYKDSMLMMQFLKENIALWTSELTGGETSKDNSIDMEG</sequence>
<dbReference type="Pfam" id="PF18052">
    <property type="entry name" value="Rx_N"/>
    <property type="match status" value="1"/>
</dbReference>
<reference evidence="10" key="1">
    <citation type="journal article" date="2021" name="bioRxiv">
        <title>Whole Genome Assembly and Annotation of Northern Wild Rice, Zizania palustris L., Supports a Whole Genome Duplication in the Zizania Genus.</title>
        <authorList>
            <person name="Haas M."/>
            <person name="Kono T."/>
            <person name="Macchietto M."/>
            <person name="Millas R."/>
            <person name="McGilp L."/>
            <person name="Shao M."/>
            <person name="Duquette J."/>
            <person name="Hirsch C.N."/>
            <person name="Kimball J."/>
        </authorList>
    </citation>
    <scope>NUCLEOTIDE SEQUENCE</scope>
    <source>
        <tissue evidence="10">Fresh leaf tissue</tissue>
    </source>
</reference>
<evidence type="ECO:0000313" key="11">
    <source>
        <dbReference type="Proteomes" id="UP000729402"/>
    </source>
</evidence>
<dbReference type="InterPro" id="IPR002182">
    <property type="entry name" value="NB-ARC"/>
</dbReference>
<evidence type="ECO:0000259" key="9">
    <source>
        <dbReference type="SMART" id="SM00101"/>
    </source>
</evidence>
<comment type="similarity">
    <text evidence="2">Belongs to the disease resistance NB-LRR family.</text>
</comment>
<keyword evidence="3" id="KW-0433">Leucine-rich repeat</keyword>
<dbReference type="InterPro" id="IPR055414">
    <property type="entry name" value="LRR_R13L4/SHOC2-like"/>
</dbReference>